<sequence>MIMELPDSTDGDDNLNAPQPQHNNHRQDGRSGLGIDLNEIPSPSAETLPDSVIDVVLTYDENPGSPSGAPGGQELFGRGRVLEVDKGQGRIVLQTKVAIIVTKENREGMKILATVRELGASMLVVGLHDHSFLYRVLNIDDDIPVFMNDINDDDNFV</sequence>
<dbReference type="EMBL" id="JABFOF010000005">
    <property type="protein sequence ID" value="KAG2396925.1"/>
    <property type="molecule type" value="Genomic_DNA"/>
</dbReference>
<reference evidence="2 3" key="1">
    <citation type="submission" date="2020-05" db="EMBL/GenBank/DDBJ databases">
        <title>Vigna angularis (adzuki bean) Var. LongXiaoDou No. 4 denovo assembly.</title>
        <authorList>
            <person name="Xiang H."/>
        </authorList>
    </citation>
    <scope>NUCLEOTIDE SEQUENCE [LARGE SCALE GENOMIC DNA]</scope>
    <source>
        <tissue evidence="2">Leaf</tissue>
    </source>
</reference>
<dbReference type="AlphaFoldDB" id="A0A8T0KFL5"/>
<gene>
    <name evidence="2" type="ORF">HKW66_Vig0232010</name>
</gene>
<evidence type="ECO:0000313" key="2">
    <source>
        <dbReference type="EMBL" id="KAG2396925.1"/>
    </source>
</evidence>
<feature type="region of interest" description="Disordered" evidence="1">
    <location>
        <begin position="1"/>
        <end position="47"/>
    </location>
</feature>
<proteinExistence type="predicted"/>
<dbReference type="Proteomes" id="UP000743370">
    <property type="component" value="Unassembled WGS sequence"/>
</dbReference>
<accession>A0A8T0KFL5</accession>
<dbReference type="PANTHER" id="PTHR47848">
    <property type="entry name" value="ADENINE NUCLEOTIDE ALPHA HYDROLASES-LIKE SUPERFAMILY PROTEIN"/>
    <property type="match status" value="1"/>
</dbReference>
<evidence type="ECO:0000313" key="3">
    <source>
        <dbReference type="Proteomes" id="UP000743370"/>
    </source>
</evidence>
<comment type="caution">
    <text evidence="2">The sequence shown here is derived from an EMBL/GenBank/DDBJ whole genome shotgun (WGS) entry which is preliminary data.</text>
</comment>
<protein>
    <submittedName>
        <fullName evidence="2">Uncharacterized protein</fullName>
    </submittedName>
</protein>
<name>A0A8T0KFL5_PHAAN</name>
<organism evidence="2 3">
    <name type="scientific">Phaseolus angularis</name>
    <name type="common">Azuki bean</name>
    <name type="synonym">Vigna angularis</name>
    <dbReference type="NCBI Taxonomy" id="3914"/>
    <lineage>
        <taxon>Eukaryota</taxon>
        <taxon>Viridiplantae</taxon>
        <taxon>Streptophyta</taxon>
        <taxon>Embryophyta</taxon>
        <taxon>Tracheophyta</taxon>
        <taxon>Spermatophyta</taxon>
        <taxon>Magnoliopsida</taxon>
        <taxon>eudicotyledons</taxon>
        <taxon>Gunneridae</taxon>
        <taxon>Pentapetalae</taxon>
        <taxon>rosids</taxon>
        <taxon>fabids</taxon>
        <taxon>Fabales</taxon>
        <taxon>Fabaceae</taxon>
        <taxon>Papilionoideae</taxon>
        <taxon>50 kb inversion clade</taxon>
        <taxon>NPAAA clade</taxon>
        <taxon>indigoferoid/millettioid clade</taxon>
        <taxon>Phaseoleae</taxon>
        <taxon>Vigna</taxon>
    </lineage>
</organism>
<dbReference type="PANTHER" id="PTHR47848:SF1">
    <property type="entry name" value="ADENINE NUCLEOTIDE ALPHA HYDROLASES-LIKE SUPERFAMILY PROTEIN"/>
    <property type="match status" value="1"/>
</dbReference>
<evidence type="ECO:0000256" key="1">
    <source>
        <dbReference type="SAM" id="MobiDB-lite"/>
    </source>
</evidence>